<feature type="compositionally biased region" description="Low complexity" evidence="2">
    <location>
        <begin position="367"/>
        <end position="377"/>
    </location>
</feature>
<dbReference type="PANTHER" id="PTHR30486:SF12">
    <property type="entry name" value="TYPE IV PILUS ATPASE PILU"/>
    <property type="match status" value="1"/>
</dbReference>
<gene>
    <name evidence="4" type="ORF">HY076_04565</name>
</gene>
<evidence type="ECO:0000256" key="2">
    <source>
        <dbReference type="SAM" id="MobiDB-lite"/>
    </source>
</evidence>
<dbReference type="CDD" id="cd01131">
    <property type="entry name" value="PilT"/>
    <property type="match status" value="1"/>
</dbReference>
<evidence type="ECO:0000313" key="5">
    <source>
        <dbReference type="Proteomes" id="UP000807850"/>
    </source>
</evidence>
<dbReference type="InterPro" id="IPR006321">
    <property type="entry name" value="PilT/PilU"/>
</dbReference>
<comment type="similarity">
    <text evidence="1">Belongs to the GSP E family.</text>
</comment>
<protein>
    <submittedName>
        <fullName evidence="4">Type IV pilus twitching motility protein PilT</fullName>
    </submittedName>
</protein>
<dbReference type="SUPFAM" id="SSF52540">
    <property type="entry name" value="P-loop containing nucleoside triphosphate hydrolases"/>
    <property type="match status" value="1"/>
</dbReference>
<feature type="domain" description="Bacterial type II secretion system protein E" evidence="3">
    <location>
        <begin position="193"/>
        <end position="207"/>
    </location>
</feature>
<sequence length="392" mass="42764">MNIRAVLEKMIAARASDLHLKAGTAPVVRVDGILYTLDEPAPAASELREVSDQLLNDEQRLYFSTHNEIDFAFGVSGLARFRANIFMQRGTPALALRHVPVEVPAIEDLLLPAGVRELAFSPRGLILVTGRTGSGKSTTLAAMIDAINKVTTRNIITVEDPIEFLHRDRMSFIHQREVGLDTRSFHDGLKYVLRQDPDIILVGEIRDLETMSTALMAADTGHLVLSTLHTTDVVQTLQRIISFYPPHQHDEVRMSIASNLRAVISQRLIPRRDGGGRVPGVEIMVSTPTIREFILDHTKVSLIQAAVAEGVTQYGMQTFDQSVLNLLREGVISEEEALKNCNNPNELSLKLKGISATSDRMWGGAGEEPAATPALGAPSGGGGAGPNWTSRE</sequence>
<dbReference type="GO" id="GO:0016887">
    <property type="term" value="F:ATP hydrolysis activity"/>
    <property type="evidence" value="ECO:0007669"/>
    <property type="project" value="InterPro"/>
</dbReference>
<dbReference type="PROSITE" id="PS00662">
    <property type="entry name" value="T2SP_E"/>
    <property type="match status" value="1"/>
</dbReference>
<organism evidence="4 5">
    <name type="scientific">Eiseniibacteriota bacterium</name>
    <dbReference type="NCBI Taxonomy" id="2212470"/>
    <lineage>
        <taxon>Bacteria</taxon>
        <taxon>Candidatus Eiseniibacteriota</taxon>
    </lineage>
</organism>
<dbReference type="InterPro" id="IPR027417">
    <property type="entry name" value="P-loop_NTPase"/>
</dbReference>
<dbReference type="EMBL" id="JACQAY010000141">
    <property type="protein sequence ID" value="MBI3539523.1"/>
    <property type="molecule type" value="Genomic_DNA"/>
</dbReference>
<dbReference type="Gene3D" id="3.40.50.300">
    <property type="entry name" value="P-loop containing nucleotide triphosphate hydrolases"/>
    <property type="match status" value="1"/>
</dbReference>
<dbReference type="Pfam" id="PF00437">
    <property type="entry name" value="T2SSE"/>
    <property type="match status" value="1"/>
</dbReference>
<dbReference type="Proteomes" id="UP000807850">
    <property type="component" value="Unassembled WGS sequence"/>
</dbReference>
<dbReference type="AlphaFoldDB" id="A0A9D6LAA7"/>
<dbReference type="NCBIfam" id="TIGR01420">
    <property type="entry name" value="pilT_fam"/>
    <property type="match status" value="1"/>
</dbReference>
<reference evidence="4" key="1">
    <citation type="submission" date="2020-07" db="EMBL/GenBank/DDBJ databases">
        <title>Huge and variable diversity of episymbiotic CPR bacteria and DPANN archaea in groundwater ecosystems.</title>
        <authorList>
            <person name="He C.Y."/>
            <person name="Keren R."/>
            <person name="Whittaker M."/>
            <person name="Farag I.F."/>
            <person name="Doudna J."/>
            <person name="Cate J.H.D."/>
            <person name="Banfield J.F."/>
        </authorList>
    </citation>
    <scope>NUCLEOTIDE SEQUENCE</scope>
    <source>
        <strain evidence="4">NC_groundwater_928_Pr1_S-0.2um_72_17</strain>
    </source>
</reference>
<dbReference type="PANTHER" id="PTHR30486">
    <property type="entry name" value="TWITCHING MOTILITY PROTEIN PILT"/>
    <property type="match status" value="1"/>
</dbReference>
<evidence type="ECO:0000313" key="4">
    <source>
        <dbReference type="EMBL" id="MBI3539523.1"/>
    </source>
</evidence>
<dbReference type="InterPro" id="IPR050921">
    <property type="entry name" value="T4SS_GSP_E_ATPase"/>
</dbReference>
<dbReference type="Gene3D" id="3.30.450.90">
    <property type="match status" value="1"/>
</dbReference>
<dbReference type="InterPro" id="IPR001482">
    <property type="entry name" value="T2SS/T4SS_dom"/>
</dbReference>
<feature type="region of interest" description="Disordered" evidence="2">
    <location>
        <begin position="360"/>
        <end position="392"/>
    </location>
</feature>
<name>A0A9D6LAA7_UNCEI</name>
<dbReference type="InterPro" id="IPR003593">
    <property type="entry name" value="AAA+_ATPase"/>
</dbReference>
<dbReference type="GO" id="GO:0005524">
    <property type="term" value="F:ATP binding"/>
    <property type="evidence" value="ECO:0007669"/>
    <property type="project" value="InterPro"/>
</dbReference>
<evidence type="ECO:0000259" key="3">
    <source>
        <dbReference type="PROSITE" id="PS00662"/>
    </source>
</evidence>
<dbReference type="SMART" id="SM00382">
    <property type="entry name" value="AAA"/>
    <property type="match status" value="1"/>
</dbReference>
<proteinExistence type="inferred from homology"/>
<accession>A0A9D6LAA7</accession>
<comment type="caution">
    <text evidence="4">The sequence shown here is derived from an EMBL/GenBank/DDBJ whole genome shotgun (WGS) entry which is preliminary data.</text>
</comment>
<evidence type="ECO:0000256" key="1">
    <source>
        <dbReference type="ARBA" id="ARBA00006611"/>
    </source>
</evidence>